<evidence type="ECO:0000256" key="6">
    <source>
        <dbReference type="ARBA" id="ARBA00023004"/>
    </source>
</evidence>
<dbReference type="InterPro" id="IPR036851">
    <property type="entry name" value="Chloroperoxidase-like_sf"/>
</dbReference>
<gene>
    <name evidence="9" type="ORF">CPELLU_LOCUS4314</name>
</gene>
<evidence type="ECO:0000313" key="10">
    <source>
        <dbReference type="Proteomes" id="UP000789759"/>
    </source>
</evidence>
<evidence type="ECO:0000256" key="7">
    <source>
        <dbReference type="ARBA" id="ARBA00025795"/>
    </source>
</evidence>
<dbReference type="Proteomes" id="UP000789759">
    <property type="component" value="Unassembled WGS sequence"/>
</dbReference>
<dbReference type="GO" id="GO:0004601">
    <property type="term" value="F:peroxidase activity"/>
    <property type="evidence" value="ECO:0007669"/>
    <property type="project" value="UniProtKB-KW"/>
</dbReference>
<organism evidence="9 10">
    <name type="scientific">Cetraspora pellucida</name>
    <dbReference type="NCBI Taxonomy" id="1433469"/>
    <lineage>
        <taxon>Eukaryota</taxon>
        <taxon>Fungi</taxon>
        <taxon>Fungi incertae sedis</taxon>
        <taxon>Mucoromycota</taxon>
        <taxon>Glomeromycotina</taxon>
        <taxon>Glomeromycetes</taxon>
        <taxon>Diversisporales</taxon>
        <taxon>Gigasporaceae</taxon>
        <taxon>Cetraspora</taxon>
    </lineage>
</organism>
<dbReference type="GO" id="GO:0046872">
    <property type="term" value="F:metal ion binding"/>
    <property type="evidence" value="ECO:0007669"/>
    <property type="project" value="UniProtKB-KW"/>
</dbReference>
<keyword evidence="2" id="KW-0575">Peroxidase</keyword>
<keyword evidence="4" id="KW-0479">Metal-binding</keyword>
<evidence type="ECO:0000256" key="4">
    <source>
        <dbReference type="ARBA" id="ARBA00022723"/>
    </source>
</evidence>
<dbReference type="OrthoDB" id="407298at2759"/>
<keyword evidence="6" id="KW-0408">Iron</keyword>
<keyword evidence="10" id="KW-1185">Reference proteome</keyword>
<comment type="similarity">
    <text evidence="7">Belongs to the chloroperoxidase family.</text>
</comment>
<evidence type="ECO:0000256" key="2">
    <source>
        <dbReference type="ARBA" id="ARBA00022559"/>
    </source>
</evidence>
<comment type="cofactor">
    <cofactor evidence="1">
        <name>heme b</name>
        <dbReference type="ChEBI" id="CHEBI:60344"/>
    </cofactor>
</comment>
<comment type="caution">
    <text evidence="9">The sequence shown here is derived from an EMBL/GenBank/DDBJ whole genome shotgun (WGS) entry which is preliminary data.</text>
</comment>
<dbReference type="SUPFAM" id="SSF47571">
    <property type="entry name" value="Cloroperoxidase"/>
    <property type="match status" value="1"/>
</dbReference>
<evidence type="ECO:0000256" key="3">
    <source>
        <dbReference type="ARBA" id="ARBA00022617"/>
    </source>
</evidence>
<evidence type="ECO:0000259" key="8">
    <source>
        <dbReference type="PROSITE" id="PS51405"/>
    </source>
</evidence>
<evidence type="ECO:0000313" key="9">
    <source>
        <dbReference type="EMBL" id="CAG8541321.1"/>
    </source>
</evidence>
<name>A0A9N9FJL8_9GLOM</name>
<dbReference type="EMBL" id="CAJVQA010002238">
    <property type="protein sequence ID" value="CAG8541321.1"/>
    <property type="molecule type" value="Genomic_DNA"/>
</dbReference>
<protein>
    <submittedName>
        <fullName evidence="9">20695_t:CDS:1</fullName>
    </submittedName>
</protein>
<dbReference type="Pfam" id="PF01328">
    <property type="entry name" value="Peroxidase_2"/>
    <property type="match status" value="1"/>
</dbReference>
<reference evidence="9" key="1">
    <citation type="submission" date="2021-06" db="EMBL/GenBank/DDBJ databases">
        <authorList>
            <person name="Kallberg Y."/>
            <person name="Tangrot J."/>
            <person name="Rosling A."/>
        </authorList>
    </citation>
    <scope>NUCLEOTIDE SEQUENCE</scope>
    <source>
        <strain evidence="9">FL966</strain>
    </source>
</reference>
<keyword evidence="3" id="KW-0349">Heme</keyword>
<dbReference type="InterPro" id="IPR000028">
    <property type="entry name" value="Chloroperoxidase"/>
</dbReference>
<dbReference type="PROSITE" id="PS51405">
    <property type="entry name" value="HEME_HALOPEROXIDASE"/>
    <property type="match status" value="1"/>
</dbReference>
<evidence type="ECO:0000256" key="5">
    <source>
        <dbReference type="ARBA" id="ARBA00023002"/>
    </source>
</evidence>
<feature type="domain" description="Heme haloperoxidase family profile" evidence="8">
    <location>
        <begin position="2"/>
        <end position="207"/>
    </location>
</feature>
<accession>A0A9N9FJL8</accession>
<dbReference type="PANTHER" id="PTHR33577">
    <property type="entry name" value="STERIGMATOCYSTIN BIOSYNTHESIS PEROXIDASE STCC-RELATED"/>
    <property type="match status" value="1"/>
</dbReference>
<dbReference type="PANTHER" id="PTHR33577:SF9">
    <property type="entry name" value="PEROXIDASE STCC"/>
    <property type="match status" value="1"/>
</dbReference>
<dbReference type="Gene3D" id="1.10.489.10">
    <property type="entry name" value="Chloroperoxidase-like"/>
    <property type="match status" value="1"/>
</dbReference>
<evidence type="ECO:0000256" key="1">
    <source>
        <dbReference type="ARBA" id="ARBA00001970"/>
    </source>
</evidence>
<keyword evidence="5" id="KW-0560">Oxidoreductase</keyword>
<proteinExistence type="inferred from homology"/>
<sequence length="225" mass="25382">MSEHEWQAPGPDDKRSACPALNTLANHGYLPRDGDNITSQQLIKALQDAYNLSGILATVSTYNGVVTNGLLFKKTFNLEELSKHNALEHDASLSRKDKYFGNPLKVDNELVDKLLDQQVDGKINLDSLAKQRQMQLNHSKEHNPELTYGFVQKVLSGAEGAMLVNVMGGNTNFEVDVAMLETFLKHERLPHTWRKPEKPVSPLEVFNNSNALMKKYDELEKEQHK</sequence>
<dbReference type="AlphaFoldDB" id="A0A9N9FJL8"/>